<gene>
    <name evidence="1" type="ORF">HK099_008038</name>
</gene>
<dbReference type="SUPFAM" id="SSF56112">
    <property type="entry name" value="Protein kinase-like (PK-like)"/>
    <property type="match status" value="1"/>
</dbReference>
<dbReference type="InterPro" id="IPR011009">
    <property type="entry name" value="Kinase-like_dom_sf"/>
</dbReference>
<dbReference type="AlphaFoldDB" id="A0AAD5TWH4"/>
<organism evidence="1 2">
    <name type="scientific">Clydaea vesicula</name>
    <dbReference type="NCBI Taxonomy" id="447962"/>
    <lineage>
        <taxon>Eukaryota</taxon>
        <taxon>Fungi</taxon>
        <taxon>Fungi incertae sedis</taxon>
        <taxon>Chytridiomycota</taxon>
        <taxon>Chytridiomycota incertae sedis</taxon>
        <taxon>Chytridiomycetes</taxon>
        <taxon>Lobulomycetales</taxon>
        <taxon>Lobulomycetaceae</taxon>
        <taxon>Clydaea</taxon>
    </lineage>
</organism>
<evidence type="ECO:0008006" key="3">
    <source>
        <dbReference type="Google" id="ProtNLM"/>
    </source>
</evidence>
<sequence>MIIEIPQSSLHINHQSCLTHQTIIDDYNEKIIESSFNNLELLLTARKPPLRITSDLKQVFLLKTFREKLSLIKTTEEAEILYFEVKFYLKQNKISELLKNEFNINLDDVLDDEKEIINKTPIFFANGKSLVLKVPLNVSAEKPNECRVCESLELDKISGDLHLVPVHSRIIKVQEDSKDKYSKYFTVWFLEMPKFSFALADYIISYNSGYVHMDVKLENIFVKSSCSDAQENGEWYLGDFGSAVYWKELLYLEKEEEIVSVEKVKNFISKIEDNDLKNILGTLIEFEGSELNL</sequence>
<dbReference type="EMBL" id="JADGJW010000840">
    <property type="protein sequence ID" value="KAJ3211345.1"/>
    <property type="molecule type" value="Genomic_DNA"/>
</dbReference>
<reference evidence="1" key="1">
    <citation type="submission" date="2020-05" db="EMBL/GenBank/DDBJ databases">
        <title>Phylogenomic resolution of chytrid fungi.</title>
        <authorList>
            <person name="Stajich J.E."/>
            <person name="Amses K."/>
            <person name="Simmons R."/>
            <person name="Seto K."/>
            <person name="Myers J."/>
            <person name="Bonds A."/>
            <person name="Quandt C.A."/>
            <person name="Barry K."/>
            <person name="Liu P."/>
            <person name="Grigoriev I."/>
            <person name="Longcore J.E."/>
            <person name="James T.Y."/>
        </authorList>
    </citation>
    <scope>NUCLEOTIDE SEQUENCE</scope>
    <source>
        <strain evidence="1">JEL0476</strain>
    </source>
</reference>
<protein>
    <recommendedName>
        <fullName evidence="3">Protein kinase domain-containing protein</fullName>
    </recommendedName>
</protein>
<dbReference type="Proteomes" id="UP001211065">
    <property type="component" value="Unassembled WGS sequence"/>
</dbReference>
<keyword evidence="2" id="KW-1185">Reference proteome</keyword>
<proteinExistence type="predicted"/>
<evidence type="ECO:0000313" key="1">
    <source>
        <dbReference type="EMBL" id="KAJ3211345.1"/>
    </source>
</evidence>
<name>A0AAD5TWH4_9FUNG</name>
<dbReference type="Gene3D" id="1.10.510.10">
    <property type="entry name" value="Transferase(Phosphotransferase) domain 1"/>
    <property type="match status" value="1"/>
</dbReference>
<comment type="caution">
    <text evidence="1">The sequence shown here is derived from an EMBL/GenBank/DDBJ whole genome shotgun (WGS) entry which is preliminary data.</text>
</comment>
<evidence type="ECO:0000313" key="2">
    <source>
        <dbReference type="Proteomes" id="UP001211065"/>
    </source>
</evidence>
<accession>A0AAD5TWH4</accession>